<reference evidence="3 4" key="1">
    <citation type="submission" date="2011-10" db="EMBL/GenBank/DDBJ databases">
        <title>The Genome Sequence of Lachnospiraceae bacterium ACC2.</title>
        <authorList>
            <consortium name="The Broad Institute Genome Sequencing Platform"/>
            <person name="Earl A."/>
            <person name="Ward D."/>
            <person name="Feldgarden M."/>
            <person name="Gevers D."/>
            <person name="Sizova M."/>
            <person name="Hazen A."/>
            <person name="Epstein S."/>
            <person name="Young S.K."/>
            <person name="Zeng Q."/>
            <person name="Gargeya S."/>
            <person name="Fitzgerald M."/>
            <person name="Haas B."/>
            <person name="Abouelleil A."/>
            <person name="Alvarado L."/>
            <person name="Arachchi H.M."/>
            <person name="Berlin A."/>
            <person name="Brown A."/>
            <person name="Chapman S.B."/>
            <person name="Chen Z."/>
            <person name="Dunbar C."/>
            <person name="Freedman E."/>
            <person name="Gearin G."/>
            <person name="Goldberg J."/>
            <person name="Griggs A."/>
            <person name="Gujja S."/>
            <person name="Heiman D."/>
            <person name="Howarth C."/>
            <person name="Larson L."/>
            <person name="Lui A."/>
            <person name="MacDonald P.J.P."/>
            <person name="Montmayeur A."/>
            <person name="Murphy C."/>
            <person name="Neiman D."/>
            <person name="Pearson M."/>
            <person name="Priest M."/>
            <person name="Roberts A."/>
            <person name="Saif S."/>
            <person name="Shea T."/>
            <person name="Shenoy N."/>
            <person name="Sisk P."/>
            <person name="Stolte C."/>
            <person name="Sykes S."/>
            <person name="Wortman J."/>
            <person name="Nusbaum C."/>
            <person name="Birren B."/>
        </authorList>
    </citation>
    <scope>NUCLEOTIDE SEQUENCE [LARGE SCALE GENOMIC DNA]</scope>
    <source>
        <strain evidence="3 4">ACC2</strain>
    </source>
</reference>
<evidence type="ECO:0008006" key="5">
    <source>
        <dbReference type="Google" id="ProtNLM"/>
    </source>
</evidence>
<accession>A0AA36Y6M8</accession>
<dbReference type="EMBL" id="AGEL01000003">
    <property type="protein sequence ID" value="EHO18178.1"/>
    <property type="molecule type" value="Genomic_DNA"/>
</dbReference>
<dbReference type="Pfam" id="PF07949">
    <property type="entry name" value="YbbR"/>
    <property type="match status" value="1"/>
</dbReference>
<dbReference type="PANTHER" id="PTHR37804">
    <property type="entry name" value="CDAA REGULATORY PROTEIN CDAR"/>
    <property type="match status" value="1"/>
</dbReference>
<dbReference type="PANTHER" id="PTHR37804:SF1">
    <property type="entry name" value="CDAA REGULATORY PROTEIN CDAR"/>
    <property type="match status" value="1"/>
</dbReference>
<feature type="compositionally biased region" description="Low complexity" evidence="1">
    <location>
        <begin position="417"/>
        <end position="439"/>
    </location>
</feature>
<evidence type="ECO:0000256" key="1">
    <source>
        <dbReference type="SAM" id="MobiDB-lite"/>
    </source>
</evidence>
<evidence type="ECO:0000313" key="3">
    <source>
        <dbReference type="EMBL" id="EHO18178.1"/>
    </source>
</evidence>
<keyword evidence="2" id="KW-0472">Membrane</keyword>
<dbReference type="GeneID" id="86940154"/>
<dbReference type="RefSeq" id="WP_009532196.1">
    <property type="nucleotide sequence ID" value="NZ_JH590861.1"/>
</dbReference>
<keyword evidence="2" id="KW-0812">Transmembrane</keyword>
<comment type="caution">
    <text evidence="3">The sequence shown here is derived from an EMBL/GenBank/DDBJ whole genome shotgun (WGS) entry which is preliminary data.</text>
</comment>
<gene>
    <name evidence="3" type="ORF">HMPREF9623_00362</name>
</gene>
<dbReference type="Proteomes" id="UP000018466">
    <property type="component" value="Unassembled WGS sequence"/>
</dbReference>
<keyword evidence="2" id="KW-1133">Transmembrane helix</keyword>
<feature type="transmembrane region" description="Helical" evidence="2">
    <location>
        <begin position="12"/>
        <end position="29"/>
    </location>
</feature>
<protein>
    <recommendedName>
        <fullName evidence="5">YbbR-like protein</fullName>
    </recommendedName>
</protein>
<feature type="region of interest" description="Disordered" evidence="1">
    <location>
        <begin position="412"/>
        <end position="478"/>
    </location>
</feature>
<dbReference type="InterPro" id="IPR012505">
    <property type="entry name" value="YbbR"/>
</dbReference>
<evidence type="ECO:0000256" key="2">
    <source>
        <dbReference type="SAM" id="Phobius"/>
    </source>
</evidence>
<evidence type="ECO:0000313" key="4">
    <source>
        <dbReference type="Proteomes" id="UP000018466"/>
    </source>
</evidence>
<organism evidence="3 4">
    <name type="scientific">Stomatobaculum longum</name>
    <dbReference type="NCBI Taxonomy" id="796942"/>
    <lineage>
        <taxon>Bacteria</taxon>
        <taxon>Bacillati</taxon>
        <taxon>Bacillota</taxon>
        <taxon>Clostridia</taxon>
        <taxon>Lachnospirales</taxon>
        <taxon>Lachnospiraceae</taxon>
        <taxon>Stomatobaculum</taxon>
    </lineage>
</organism>
<sequence>MKEKILSNWRFKLISLLVGYVVWMLLVNISNPEVIRTKTVPLNVLNGSVLTRAGKTYSLQNAETVTISYQVRTRDAYKIQADDFHASVDLENLYDITGAVPVTVEVVGNRDLISGTPTARPGVVRVATENVQNKTFALDTHEDGEPREGYEVGSITLSADAVKVSGPESEVGRISSVGISIPTSDATESFSGKASVMYYDANGNAISLSDERLTVEPKEVNYEVEMLRGKSLTLRFQTSGEPASGFNLTGIESTVRAIPVTSSDSALLNKTTELSIPASALNIEGAKEDKTFQLDLSSYLPSGISATGNTNISVTVKITATTERNFPLSANNGIALRGAKAQYRYTLTPETVAVAVRGLSTDLQTMNAASLGAYLEVGSLGEGAHLVPLHLTLPKGITATAVPEVTVTVSLPEAETKQSSESSSESATAGTTVESSSAEPRSTERQSGESGSTAATTAAATERSTGESSSNSTEEANP</sequence>
<dbReference type="InterPro" id="IPR053154">
    <property type="entry name" value="c-di-AMP_regulator"/>
</dbReference>
<dbReference type="Gene3D" id="2.170.120.30">
    <property type="match status" value="2"/>
</dbReference>
<feature type="compositionally biased region" description="Low complexity" evidence="1">
    <location>
        <begin position="448"/>
        <end position="478"/>
    </location>
</feature>
<dbReference type="AlphaFoldDB" id="A0AA36Y6M8"/>
<name>A0AA36Y6M8_9FIRM</name>
<proteinExistence type="predicted"/>
<dbReference type="Gene3D" id="2.170.120.40">
    <property type="entry name" value="YbbR-like domain"/>
    <property type="match status" value="2"/>
</dbReference>
<keyword evidence="4" id="KW-1185">Reference proteome</keyword>